<accession>B0DM65</accession>
<dbReference type="OrthoDB" id="2802806at2759"/>
<dbReference type="InParanoid" id="B0DM65"/>
<gene>
    <name evidence="1" type="ORF">LACBIDRAFT_330706</name>
</gene>
<organism evidence="2">
    <name type="scientific">Laccaria bicolor (strain S238N-H82 / ATCC MYA-4686)</name>
    <name type="common">Bicoloured deceiver</name>
    <name type="synonym">Laccaria laccata var. bicolor</name>
    <dbReference type="NCBI Taxonomy" id="486041"/>
    <lineage>
        <taxon>Eukaryota</taxon>
        <taxon>Fungi</taxon>
        <taxon>Dikarya</taxon>
        <taxon>Basidiomycota</taxon>
        <taxon>Agaricomycotina</taxon>
        <taxon>Agaricomycetes</taxon>
        <taxon>Agaricomycetidae</taxon>
        <taxon>Agaricales</taxon>
        <taxon>Agaricineae</taxon>
        <taxon>Hydnangiaceae</taxon>
        <taxon>Laccaria</taxon>
    </lineage>
</organism>
<name>B0DM65_LACBS</name>
<dbReference type="GeneID" id="6080715"/>
<reference evidence="1 2" key="1">
    <citation type="journal article" date="2008" name="Nature">
        <title>The genome of Laccaria bicolor provides insights into mycorrhizal symbiosis.</title>
        <authorList>
            <person name="Martin F."/>
            <person name="Aerts A."/>
            <person name="Ahren D."/>
            <person name="Brun A."/>
            <person name="Danchin E.G.J."/>
            <person name="Duchaussoy F."/>
            <person name="Gibon J."/>
            <person name="Kohler A."/>
            <person name="Lindquist E."/>
            <person name="Pereda V."/>
            <person name="Salamov A."/>
            <person name="Shapiro H.J."/>
            <person name="Wuyts J."/>
            <person name="Blaudez D."/>
            <person name="Buee M."/>
            <person name="Brokstein P."/>
            <person name="Canbaeck B."/>
            <person name="Cohen D."/>
            <person name="Courty P.E."/>
            <person name="Coutinho P.M."/>
            <person name="Delaruelle C."/>
            <person name="Detter J.C."/>
            <person name="Deveau A."/>
            <person name="DiFazio S."/>
            <person name="Duplessis S."/>
            <person name="Fraissinet-Tachet L."/>
            <person name="Lucic E."/>
            <person name="Frey-Klett P."/>
            <person name="Fourrey C."/>
            <person name="Feussner I."/>
            <person name="Gay G."/>
            <person name="Grimwood J."/>
            <person name="Hoegger P.J."/>
            <person name="Jain P."/>
            <person name="Kilaru S."/>
            <person name="Labbe J."/>
            <person name="Lin Y.C."/>
            <person name="Legue V."/>
            <person name="Le Tacon F."/>
            <person name="Marmeisse R."/>
            <person name="Melayah D."/>
            <person name="Montanini B."/>
            <person name="Muratet M."/>
            <person name="Nehls U."/>
            <person name="Niculita-Hirzel H."/>
            <person name="Oudot-Le Secq M.P."/>
            <person name="Peter M."/>
            <person name="Quesneville H."/>
            <person name="Rajashekar B."/>
            <person name="Reich M."/>
            <person name="Rouhier N."/>
            <person name="Schmutz J."/>
            <person name="Yin T."/>
            <person name="Chalot M."/>
            <person name="Henrissat B."/>
            <person name="Kuees U."/>
            <person name="Lucas S."/>
            <person name="Van de Peer Y."/>
            <person name="Podila G.K."/>
            <person name="Polle A."/>
            <person name="Pukkila P.J."/>
            <person name="Richardson P.M."/>
            <person name="Rouze P."/>
            <person name="Sanders I.R."/>
            <person name="Stajich J.E."/>
            <person name="Tunlid A."/>
            <person name="Tuskan G."/>
            <person name="Grigoriev I.V."/>
        </authorList>
    </citation>
    <scope>NUCLEOTIDE SEQUENCE [LARGE SCALE GENOMIC DNA]</scope>
    <source>
        <strain evidence="2">S238N-H82 / ATCC MYA-4686</strain>
    </source>
</reference>
<sequence length="212" mass="24774">MTRTTWTTDNQREWLEQCKAAFIEAKQKGTAALKEFYPGTFALFQEKWPMDPVTSDKVTAAGSTELATKIKRDKNDKACHSPILKIKPKPKMLQEWQAYHALTYTKQWKPYVDNEWETYKKEWEAVNPNEKKPPKSRLQIMVEFINTFHSSTDSYQILWIPAGIQEFWRIPGILEDSRNSGGFQEFQRNLTGICRNLTGIGRKSHYLSYKSE</sequence>
<keyword evidence="2" id="KW-1185">Reference proteome</keyword>
<evidence type="ECO:0000313" key="2">
    <source>
        <dbReference type="Proteomes" id="UP000001194"/>
    </source>
</evidence>
<protein>
    <submittedName>
        <fullName evidence="1">Predicted protein</fullName>
    </submittedName>
</protein>
<dbReference type="EMBL" id="DS547119">
    <property type="protein sequence ID" value="EDR04228.1"/>
    <property type="molecule type" value="Genomic_DNA"/>
</dbReference>
<dbReference type="KEGG" id="lbc:LACBIDRAFT_330706"/>
<dbReference type="Proteomes" id="UP000001194">
    <property type="component" value="Unassembled WGS sequence"/>
</dbReference>
<dbReference type="RefSeq" id="XP_001885119.1">
    <property type="nucleotide sequence ID" value="XM_001885084.1"/>
</dbReference>
<evidence type="ECO:0000313" key="1">
    <source>
        <dbReference type="EMBL" id="EDR04228.1"/>
    </source>
</evidence>
<dbReference type="HOGENOM" id="CLU_1299913_0_0_1"/>
<proteinExistence type="predicted"/>
<dbReference type="AlphaFoldDB" id="B0DM65"/>